<feature type="region of interest" description="UBR4 E3 catalytic module" evidence="1">
    <location>
        <begin position="1640"/>
        <end position="2102"/>
    </location>
</feature>
<dbReference type="InterPro" id="IPR025704">
    <property type="entry name" value="E3_Ub_ligase_UBR4_C"/>
</dbReference>
<feature type="region of interest" description="Disordered" evidence="3">
    <location>
        <begin position="1173"/>
        <end position="1200"/>
    </location>
</feature>
<gene>
    <name evidence="5" type="ORF">M9Y10_016889</name>
</gene>
<protein>
    <recommendedName>
        <fullName evidence="4">E3 ubiquitin ligase UBR4 C-terminal domain-containing protein</fullName>
    </recommendedName>
</protein>
<organism evidence="5 6">
    <name type="scientific">Tritrichomonas musculus</name>
    <dbReference type="NCBI Taxonomy" id="1915356"/>
    <lineage>
        <taxon>Eukaryota</taxon>
        <taxon>Metamonada</taxon>
        <taxon>Parabasalia</taxon>
        <taxon>Tritrichomonadida</taxon>
        <taxon>Tritrichomonadidae</taxon>
        <taxon>Tritrichomonas</taxon>
    </lineage>
</organism>
<evidence type="ECO:0000313" key="6">
    <source>
        <dbReference type="Proteomes" id="UP001470230"/>
    </source>
</evidence>
<accession>A0ABR2HXH5</accession>
<feature type="domain" description="E3 ubiquitin ligase UBR4 C-terminal" evidence="4">
    <location>
        <begin position="1302"/>
        <end position="2081"/>
    </location>
</feature>
<dbReference type="InterPro" id="IPR045189">
    <property type="entry name" value="UBR4-like"/>
</dbReference>
<dbReference type="Proteomes" id="UP001470230">
    <property type="component" value="Unassembled WGS sequence"/>
</dbReference>
<keyword evidence="6" id="KW-1185">Reference proteome</keyword>
<evidence type="ECO:0000256" key="1">
    <source>
        <dbReference type="PROSITE-ProRule" id="PRU01388"/>
    </source>
</evidence>
<dbReference type="Pfam" id="PF13764">
    <property type="entry name" value="E3_UbLigase_R4"/>
    <property type="match status" value="1"/>
</dbReference>
<feature type="compositionally biased region" description="Acidic residues" evidence="3">
    <location>
        <begin position="1182"/>
        <end position="1200"/>
    </location>
</feature>
<evidence type="ECO:0000256" key="3">
    <source>
        <dbReference type="SAM" id="MobiDB-lite"/>
    </source>
</evidence>
<keyword evidence="1" id="KW-0479">Metal-binding</keyword>
<feature type="compositionally biased region" description="Polar residues" evidence="3">
    <location>
        <begin position="1215"/>
        <end position="1229"/>
    </location>
</feature>
<feature type="region of interest" description="Disordered" evidence="3">
    <location>
        <begin position="1215"/>
        <end position="1236"/>
    </location>
</feature>
<feature type="coiled-coil region" evidence="2">
    <location>
        <begin position="1708"/>
        <end position="1736"/>
    </location>
</feature>
<sequence length="2102" mass="239759">MEKFLALKLDSNCKIPPIDKLLKSVASSPNVGFYKIANSLHFSNYLNPIYTLISIRDIIDISPISSKQEVKEDDLKPSNSYRWLFLIHSLASKTITDDKELEEAKVTFILQAYYNFIMNCDIKKNYIVPLLSGVFCVTSRLIDSNQVIPEFLISPQIFDRMMNLMNLNAKDIPKFQGNITDFSVTELFSFCSPISLEYLSPTDLFSNPTLLLSSSVLRLLSRILPKATLTPECLESYKQAILPFCYRGIIIPLARRILIQLFQGDEDEAYKFSDTSQYIKCSQVISEKSEKTKNFKIPLSYLESINLSENLSHIRSVSLEHPKHWIAYLSEHNDMTETLLSLLKSEYDIDFVIAAATILRIGEAKLTDPNSALNLLICSRSKVLREEISKLLLLQPETLVKPVMSSFPLVCNYGSRSNIFFTFLADLLSKVSNPTEILRATIRSIHDECDEIKRLPNSHVYTQLSQFIDVPASYLDPQPCTVCNNPERQMTTKDLQDFKDYYKFTHDQIFVKLKQPYTIQTFSLSLTVKKRSRLPRTVRIYVSSAEINDPTELVTEKPNWNHVADLSFPKGSSSATAELPLRLFATCLQFHFAEFWEDTLSAMGSFTCPVCRTEITDRRSGICPKCKENAYQCRECRTINYNHLDAFICCECGYSNFVSFQWSLTALPSFSHTHITNEKDCDASLKKCDSLLSEAHNAYEKLTKLQDEIGNVLSPACSLDLSRKAAKLNDLYNGECSSIFQSLTTTVQHVCAIRSAISKFKKRNIRSNISRRSSSSISTAPNNMCYNCRSTYIKNCLKFFNTVTKYAVEESLEVPKLLFSIANENSIFSLTAIDSLVAFCSEKWELTLKVVDTFTQSLPNVQPQLVRLLCELVDVKDQQRSNRLTIFISAIKSTVKFMNSSASFTPLVLQPLFNVVMNSPLIIRKTKTYIEYTVFQQWLQNTPNARNIVNLIKLFDPLDTFILQDFCMELFLKCSSSSVRNSIASLMKDASTLSERHFNSISSLIIDNIGKKDKFNEYDMQLYQVLSFILESSKKLRVHTLQSSFFDHVIDLLCNEVDNVLSSEENISLNLSVGLPASILMNVVKIYLTPLPNLRYVINCKTDLMVRVFTSYFKLRSLLIQRSKYLDNCLSMMKEIIMKTMLKEFDFKPLLESDLAQQQAAIASASSPLMSLNQQQQIPEPQLDDDTDNEDYYSDDDDDNDNLPSRFFVNVPVSASTSQLSSPSKMKTNPSEEEEEFLVPNTLGQQILLQSSIDAFEFCPDIVIREITSVIFPPKEVIDVPILLRKQSTQEDFIPGRLPNHPLNSRKIGETFKDIKLKICNELNMQHLIQDDHGMELLVDNNIIGLSLSISEVYQRIWEPKFGKKPMIVYCRLQGLDGEATEPIIESFPTEETNDEPPEIKYAYTQVLSKNDGFKKLLDALSLASSIDNDDTISDVALNDLVKLLCTFSQIKKNRDELNKLKAIDRFFDLMKYVILNKGSVDLMMEAISTISILIKDDKEALNNKEQKVNFIFDSLDSPLIHNNVETLLSPFLSLIPPIAERSTVIATTVISRFIEKLKPVEKTDQEEKSDFNYFRDFSSLFMLNGFAEFTLALPPTDNDIRDMILNEPILKDAISYLEELFPLTERRTSDKWQQSLEVPSLPMLLKFLAGMVLNHEATQKLFVDSDAHLIRLLIELDSVSSSASIGEFASQVLRNACTEPSICLSVVDKIKKDRLEHSKQRAKEEKEKALKMAKEQISPELLKLVGELKEDSWECCICKEGYESEPKELLGVYVYRNKINLSNDFYPNTATYFVCVHPSCHSHATEENENNGGQRLGEWEAARLRNCERPCNAIFPLPNQSISAGQYRDALQKYIDDMKNRNSSNFDYFKMFFLDVNCHLDKISKGEKIPLSNGGGSLSSIISLIPFLIYAGQLFLDGENRRNLHENRLQSLIEKIESNSSLAVETAVLSIWLLSIEEWDLLKVSLFEAILKSSKNILSENDNENSIDDDSKLFEKVKNLIFIYVLINRFQSLLKSPSGIEAKFSENGQFVVRNHKDEKWLIEFYEKVNKNGFQIMNEFSDFAEEFEDEILEVENIKAALSYAEIKEARDDPIAWIKSVIQ</sequence>
<reference evidence="5 6" key="1">
    <citation type="submission" date="2024-04" db="EMBL/GenBank/DDBJ databases">
        <title>Tritrichomonas musculus Genome.</title>
        <authorList>
            <person name="Alves-Ferreira E."/>
            <person name="Grigg M."/>
            <person name="Lorenzi H."/>
            <person name="Galac M."/>
        </authorList>
    </citation>
    <scope>NUCLEOTIDE SEQUENCE [LARGE SCALE GENOMIC DNA]</scope>
    <source>
        <strain evidence="5 6">EAF2021</strain>
    </source>
</reference>
<keyword evidence="1" id="KW-0862">Zinc</keyword>
<name>A0ABR2HXH5_9EUKA</name>
<evidence type="ECO:0000313" key="5">
    <source>
        <dbReference type="EMBL" id="KAK8854329.1"/>
    </source>
</evidence>
<dbReference type="PANTHER" id="PTHR21725:SF1">
    <property type="entry name" value="E3 UBIQUITIN-PROTEIN LIGASE UBR4"/>
    <property type="match status" value="1"/>
</dbReference>
<evidence type="ECO:0000259" key="4">
    <source>
        <dbReference type="Pfam" id="PF13764"/>
    </source>
</evidence>
<comment type="similarity">
    <text evidence="1">Belongs to the UBR4 family.</text>
</comment>
<keyword evidence="2" id="KW-0175">Coiled coil</keyword>
<evidence type="ECO:0000256" key="2">
    <source>
        <dbReference type="SAM" id="Coils"/>
    </source>
</evidence>
<keyword evidence="1" id="KW-0863">Zinc-finger</keyword>
<proteinExistence type="inferred from homology"/>
<comment type="caution">
    <text evidence="5">The sequence shown here is derived from an EMBL/GenBank/DDBJ whole genome shotgun (WGS) entry which is preliminary data.</text>
</comment>
<dbReference type="PANTHER" id="PTHR21725">
    <property type="entry name" value="E3 UBIQUITIN-PROTEIN LIGASE UBR4"/>
    <property type="match status" value="1"/>
</dbReference>
<dbReference type="EMBL" id="JAPFFF010000021">
    <property type="protein sequence ID" value="KAK8854329.1"/>
    <property type="molecule type" value="Genomic_DNA"/>
</dbReference>
<dbReference type="PROSITE" id="PS52043">
    <property type="entry name" value="UBR4_E3"/>
    <property type="match status" value="1"/>
</dbReference>